<feature type="region of interest" description="Disordered" evidence="1">
    <location>
        <begin position="203"/>
        <end position="223"/>
    </location>
</feature>
<comment type="caution">
    <text evidence="3">The sequence shown here is derived from an EMBL/GenBank/DDBJ whole genome shotgun (WGS) entry which is preliminary data.</text>
</comment>
<proteinExistence type="predicted"/>
<dbReference type="Pfam" id="PF07238">
    <property type="entry name" value="PilZ"/>
    <property type="match status" value="2"/>
</dbReference>
<dbReference type="RefSeq" id="WP_094279148.1">
    <property type="nucleotide sequence ID" value="NZ_NQJF01000012.1"/>
</dbReference>
<dbReference type="EMBL" id="SODO01000015">
    <property type="protein sequence ID" value="TDW56303.1"/>
    <property type="molecule type" value="Genomic_DNA"/>
</dbReference>
<dbReference type="Proteomes" id="UP000295058">
    <property type="component" value="Unassembled WGS sequence"/>
</dbReference>
<dbReference type="GO" id="GO:0035438">
    <property type="term" value="F:cyclic-di-GMP binding"/>
    <property type="evidence" value="ECO:0007669"/>
    <property type="project" value="InterPro"/>
</dbReference>
<evidence type="ECO:0000313" key="4">
    <source>
        <dbReference type="EMBL" id="TDW56303.1"/>
    </source>
</evidence>
<organism evidence="3 5">
    <name type="scientific">Oceanimonas baumannii</name>
    <dbReference type="NCBI Taxonomy" id="129578"/>
    <lineage>
        <taxon>Bacteria</taxon>
        <taxon>Pseudomonadati</taxon>
        <taxon>Pseudomonadota</taxon>
        <taxon>Gammaproteobacteria</taxon>
        <taxon>Aeromonadales</taxon>
        <taxon>Aeromonadaceae</taxon>
        <taxon>Oceanimonas</taxon>
    </lineage>
</organism>
<keyword evidence="6" id="KW-1185">Reference proteome</keyword>
<evidence type="ECO:0000313" key="5">
    <source>
        <dbReference type="Proteomes" id="UP000243640"/>
    </source>
</evidence>
<dbReference type="Proteomes" id="UP000243640">
    <property type="component" value="Unassembled WGS sequence"/>
</dbReference>
<dbReference type="InterPro" id="IPR009875">
    <property type="entry name" value="PilZ_domain"/>
</dbReference>
<sequence length="760" mass="85903">MDFSPYKALLNRLVTLSYQQDTETLLNSLLPDADTQTRYQLVAETNRLKAPCLRVLDLRQLFPEQCRSVFHRGLSHMLPPRLEQRFMQLLGQYNGEYTRGLYETLLADLAAMRKQPALLNTTSWHQPTFGTRRKELRLQFVTPVELHLPEGSIQANTLDISLHGLLLTLPAGLSLPDEVAVSFPVLAEQPEFVCLGEPKRFQLTPPAPASEHSHPQPDAPRQDRARLRRIEQDDAWGQALIRFIEQNRGRYGQNAEDLYGTTLAQCWGQTLLESGLGQSLFFDEQGCLQEVLCNRFGKKLLEFWRQETPGDLLAALLSPQRILAMAARQHEPVFLYSFRITGKKGTYYFAAEQRQLEQQQHFRQFISEGQRAGTLQLYHLSIRPVLFTDQITDNLDILGRERLSPLKWQLWLTPLPAPELTEPLPPNGRQLLPWLLSPVSGAINPVFLHQHPARKETRFRFETPAELLQDDTPLNGVTEDISVAGIKLILRQPVSLTLPAQVLVSLPELSKLSPDWNLKKLPYEVVNISKGGRILHLHAIDSGKGHGGSRFFTALLAQNQDKLRARAETTRQPAWMMWLTRQALQQLSGPVFLLGRNDGGFYVQGSMASPVRQRLMALLTDSNGRAQLGQLISRQLLQSMASALQRPDGKSHLVAEVWVTEEQPHSLLINPSPERQQQLLASDGRITVCLTIINRLQLRQLKFNVPEWQQLTEVSLYKTQLLEQSLAELAMQCQIFNITDLAQARGRLSAPAAAPTPLPG</sequence>
<dbReference type="AlphaFoldDB" id="A0A235CFT5"/>
<feature type="domain" description="PilZ" evidence="2">
    <location>
        <begin position="454"/>
        <end position="532"/>
    </location>
</feature>
<dbReference type="SUPFAM" id="SSF141371">
    <property type="entry name" value="PilZ domain-like"/>
    <property type="match status" value="2"/>
</dbReference>
<dbReference type="EMBL" id="NQJF01000012">
    <property type="protein sequence ID" value="OYD22877.1"/>
    <property type="molecule type" value="Genomic_DNA"/>
</dbReference>
<accession>A0A235CFT5</accession>
<dbReference type="OrthoDB" id="6208912at2"/>
<reference evidence="4 6" key="2">
    <citation type="submission" date="2019-03" db="EMBL/GenBank/DDBJ databases">
        <title>Genomic Encyclopedia of Archaeal and Bacterial Type Strains, Phase II (KMG-II): from individual species to whole genera.</title>
        <authorList>
            <person name="Goeker M."/>
        </authorList>
    </citation>
    <scope>NUCLEOTIDE SEQUENCE [LARGE SCALE GENOMIC DNA]</scope>
    <source>
        <strain evidence="4 6">DSM 15594</strain>
    </source>
</reference>
<name>A0A235CFT5_9GAMM</name>
<reference evidence="3 5" key="1">
    <citation type="submission" date="2017-08" db="EMBL/GenBank/DDBJ databases">
        <title>Draft Genome Sequence of the Marine Bacterium Oceanimonas baumannii ATCC 700832.</title>
        <authorList>
            <person name="Mcclelland W.D."/>
            <person name="Brennan M.A."/>
            <person name="Trachtenberg A.M."/>
            <person name="Maclea K.S."/>
        </authorList>
    </citation>
    <scope>NUCLEOTIDE SEQUENCE [LARGE SCALE GENOMIC DNA]</scope>
    <source>
        <strain evidence="3 5">ATCC 700832</strain>
    </source>
</reference>
<protein>
    <submittedName>
        <fullName evidence="4">PilZ domain-containing protein</fullName>
    </submittedName>
    <submittedName>
        <fullName evidence="3">Pilus assembly protein PilZ</fullName>
    </submittedName>
</protein>
<feature type="compositionally biased region" description="Basic and acidic residues" evidence="1">
    <location>
        <begin position="211"/>
        <end position="223"/>
    </location>
</feature>
<evidence type="ECO:0000313" key="3">
    <source>
        <dbReference type="EMBL" id="OYD22877.1"/>
    </source>
</evidence>
<gene>
    <name evidence="3" type="ORF">B6S09_14155</name>
    <name evidence="4" type="ORF">LY04_03106</name>
</gene>
<evidence type="ECO:0000256" key="1">
    <source>
        <dbReference type="SAM" id="MobiDB-lite"/>
    </source>
</evidence>
<feature type="domain" description="PilZ" evidence="2">
    <location>
        <begin position="132"/>
        <end position="187"/>
    </location>
</feature>
<evidence type="ECO:0000259" key="2">
    <source>
        <dbReference type="Pfam" id="PF07238"/>
    </source>
</evidence>
<dbReference type="Gene3D" id="2.40.10.220">
    <property type="entry name" value="predicted glycosyltransferase like domains"/>
    <property type="match status" value="2"/>
</dbReference>
<evidence type="ECO:0000313" key="6">
    <source>
        <dbReference type="Proteomes" id="UP000295058"/>
    </source>
</evidence>